<reference evidence="1 2" key="1">
    <citation type="journal article" date="2019" name="G3 (Bethesda)">
        <title>Sequencing of a Wild Apple (Malus baccata) Genome Unravels the Differences Between Cultivated and Wild Apple Species Regarding Disease Resistance and Cold Tolerance.</title>
        <authorList>
            <person name="Chen X."/>
        </authorList>
    </citation>
    <scope>NUCLEOTIDE SEQUENCE [LARGE SCALE GENOMIC DNA]</scope>
    <source>
        <strain evidence="2">cv. Shandingzi</strain>
        <tissue evidence="1">Leaves</tissue>
    </source>
</reference>
<dbReference type="Proteomes" id="UP000315295">
    <property type="component" value="Unassembled WGS sequence"/>
</dbReference>
<comment type="caution">
    <text evidence="1">The sequence shown here is derived from an EMBL/GenBank/DDBJ whole genome shotgun (WGS) entry which is preliminary data.</text>
</comment>
<sequence>MGSLAICHHDEKTLETAVATDPAATAELKMLQESGVVNKNNGCQGSACTDTSNPCCSGCHCLPVGIVVGVCYGGCSQD</sequence>
<name>A0A540MFH6_MALBA</name>
<evidence type="ECO:0000313" key="2">
    <source>
        <dbReference type="Proteomes" id="UP000315295"/>
    </source>
</evidence>
<protein>
    <submittedName>
        <fullName evidence="1">Uncharacterized protein</fullName>
    </submittedName>
</protein>
<evidence type="ECO:0000313" key="1">
    <source>
        <dbReference type="EMBL" id="TQD97332.1"/>
    </source>
</evidence>
<gene>
    <name evidence="1" type="ORF">C1H46_017034</name>
</gene>
<organism evidence="1 2">
    <name type="scientific">Malus baccata</name>
    <name type="common">Siberian crab apple</name>
    <name type="synonym">Pyrus baccata</name>
    <dbReference type="NCBI Taxonomy" id="106549"/>
    <lineage>
        <taxon>Eukaryota</taxon>
        <taxon>Viridiplantae</taxon>
        <taxon>Streptophyta</taxon>
        <taxon>Embryophyta</taxon>
        <taxon>Tracheophyta</taxon>
        <taxon>Spermatophyta</taxon>
        <taxon>Magnoliopsida</taxon>
        <taxon>eudicotyledons</taxon>
        <taxon>Gunneridae</taxon>
        <taxon>Pentapetalae</taxon>
        <taxon>rosids</taxon>
        <taxon>fabids</taxon>
        <taxon>Rosales</taxon>
        <taxon>Rosaceae</taxon>
        <taxon>Amygdaloideae</taxon>
        <taxon>Maleae</taxon>
        <taxon>Malus</taxon>
    </lineage>
</organism>
<dbReference type="AlphaFoldDB" id="A0A540MFH6"/>
<dbReference type="EMBL" id="VIEB01000274">
    <property type="protein sequence ID" value="TQD97332.1"/>
    <property type="molecule type" value="Genomic_DNA"/>
</dbReference>
<accession>A0A540MFH6</accession>
<proteinExistence type="predicted"/>
<keyword evidence="2" id="KW-1185">Reference proteome</keyword>